<protein>
    <submittedName>
        <fullName evidence="1">Tunicamycin resistance protein</fullName>
    </submittedName>
</protein>
<dbReference type="EMBL" id="LJIX01000006">
    <property type="protein sequence ID" value="KQL20003.1"/>
    <property type="molecule type" value="Genomic_DNA"/>
</dbReference>
<organism evidence="1 2">
    <name type="scientific">Cytobacillus solani</name>
    <dbReference type="NCBI Taxonomy" id="1637975"/>
    <lineage>
        <taxon>Bacteria</taxon>
        <taxon>Bacillati</taxon>
        <taxon>Bacillota</taxon>
        <taxon>Bacilli</taxon>
        <taxon>Bacillales</taxon>
        <taxon>Bacillaceae</taxon>
        <taxon>Cytobacillus</taxon>
    </lineage>
</organism>
<keyword evidence="2" id="KW-1185">Reference proteome</keyword>
<proteinExistence type="predicted"/>
<accession>A0A0Q3VHU1</accession>
<dbReference type="AlphaFoldDB" id="A0A0Q3VHU1"/>
<dbReference type="PATRIC" id="fig|1637975.4.peg.3206"/>
<name>A0A0Q3VHU1_9BACI</name>
<dbReference type="Proteomes" id="UP000050996">
    <property type="component" value="Unassembled WGS sequence"/>
</dbReference>
<comment type="caution">
    <text evidence="1">The sequence shown here is derived from an EMBL/GenBank/DDBJ whole genome shotgun (WGS) entry which is preliminary data.</text>
</comment>
<evidence type="ECO:0000313" key="2">
    <source>
        <dbReference type="Proteomes" id="UP000050996"/>
    </source>
</evidence>
<dbReference type="STRING" id="1637975.AN957_16465"/>
<reference evidence="1 2" key="1">
    <citation type="submission" date="2015-09" db="EMBL/GenBank/DDBJ databases">
        <title>Genome sequencing project for genomic taxonomy and phylogenomics of Bacillus-like bacteria.</title>
        <authorList>
            <person name="Liu B."/>
            <person name="Wang J."/>
            <person name="Zhu Y."/>
            <person name="Liu G."/>
            <person name="Chen Q."/>
            <person name="Chen Z."/>
            <person name="Lan J."/>
            <person name="Che J."/>
            <person name="Ge C."/>
            <person name="Shi H."/>
            <person name="Pan Z."/>
            <person name="Liu X."/>
        </authorList>
    </citation>
    <scope>NUCLEOTIDE SEQUENCE [LARGE SCALE GENOMIC DNA]</scope>
    <source>
        <strain evidence="1 2">FJAT-18043</strain>
    </source>
</reference>
<dbReference type="Pfam" id="PF13671">
    <property type="entry name" value="AAA_33"/>
    <property type="match status" value="1"/>
</dbReference>
<dbReference type="SUPFAM" id="SSF52540">
    <property type="entry name" value="P-loop containing nucleoside triphosphate hydrolases"/>
    <property type="match status" value="1"/>
</dbReference>
<dbReference type="InterPro" id="IPR027417">
    <property type="entry name" value="P-loop_NTPase"/>
</dbReference>
<dbReference type="RefSeq" id="WP_056685215.1">
    <property type="nucleotide sequence ID" value="NZ_CP085712.1"/>
</dbReference>
<evidence type="ECO:0000313" key="1">
    <source>
        <dbReference type="EMBL" id="KQL20003.1"/>
    </source>
</evidence>
<dbReference type="Gene3D" id="3.40.50.300">
    <property type="entry name" value="P-loop containing nucleotide triphosphate hydrolases"/>
    <property type="match status" value="1"/>
</dbReference>
<gene>
    <name evidence="1" type="ORF">AN957_16465</name>
</gene>
<sequence length="198" mass="22987">MIIWINGTFGSGKTTAAYELHRRVENSFVYDPERFGYVFMRNVPKDLAKDDFQDYPLWREANYTLLKQLSDEFKGVIIVPMTLTNELYFLEIIGRLRENNVLVKHFTLTASKSTIQKRLRKRLEGKNSWAFQQMDKRLSSLSNGLFKEHIQTDAMSIVEVVETIAKNSGIALKPDNRSIFRKMADRLGVKAKEISIFK</sequence>